<feature type="signal peptide" evidence="2">
    <location>
        <begin position="1"/>
        <end position="34"/>
    </location>
</feature>
<keyword evidence="4" id="KW-1185">Reference proteome</keyword>
<dbReference type="AlphaFoldDB" id="A0A1I5DK00"/>
<proteinExistence type="predicted"/>
<evidence type="ECO:0000256" key="1">
    <source>
        <dbReference type="SAM" id="MobiDB-lite"/>
    </source>
</evidence>
<dbReference type="RefSeq" id="WP_092209940.1">
    <property type="nucleotide sequence ID" value="NZ_FOVN01000008.1"/>
</dbReference>
<dbReference type="Pfam" id="PF01391">
    <property type="entry name" value="Collagen"/>
    <property type="match status" value="1"/>
</dbReference>
<dbReference type="PROSITE" id="PS51257">
    <property type="entry name" value="PROKAR_LIPOPROTEIN"/>
    <property type="match status" value="1"/>
</dbReference>
<keyword evidence="3" id="KW-0176">Collagen</keyword>
<dbReference type="InterPro" id="IPR008160">
    <property type="entry name" value="Collagen"/>
</dbReference>
<evidence type="ECO:0000313" key="4">
    <source>
        <dbReference type="Proteomes" id="UP000198705"/>
    </source>
</evidence>
<feature type="chain" id="PRO_5011493407" evidence="2">
    <location>
        <begin position="35"/>
        <end position="210"/>
    </location>
</feature>
<keyword evidence="2" id="KW-0732">Signal</keyword>
<evidence type="ECO:0000313" key="3">
    <source>
        <dbReference type="EMBL" id="SFN99562.1"/>
    </source>
</evidence>
<reference evidence="4" key="1">
    <citation type="submission" date="2016-10" db="EMBL/GenBank/DDBJ databases">
        <authorList>
            <person name="Varghese N."/>
            <person name="Submissions S."/>
        </authorList>
    </citation>
    <scope>NUCLEOTIDE SEQUENCE [LARGE SCALE GENOMIC DNA]</scope>
    <source>
        <strain evidence="4">DSM 23925</strain>
    </source>
</reference>
<organism evidence="3 4">
    <name type="scientific">Bizionia echini</name>
    <dbReference type="NCBI Taxonomy" id="649333"/>
    <lineage>
        <taxon>Bacteria</taxon>
        <taxon>Pseudomonadati</taxon>
        <taxon>Bacteroidota</taxon>
        <taxon>Flavobacteriia</taxon>
        <taxon>Flavobacteriales</taxon>
        <taxon>Flavobacteriaceae</taxon>
        <taxon>Bizionia</taxon>
    </lineage>
</organism>
<dbReference type="EMBL" id="FOVN01000008">
    <property type="protein sequence ID" value="SFN99562.1"/>
    <property type="molecule type" value="Genomic_DNA"/>
</dbReference>
<protein>
    <submittedName>
        <fullName evidence="3">Collagen triple helix repeat-containing protein</fullName>
    </submittedName>
</protein>
<gene>
    <name evidence="3" type="ORF">SAMN04487989_10882</name>
</gene>
<dbReference type="Proteomes" id="UP000198705">
    <property type="component" value="Unassembled WGS sequence"/>
</dbReference>
<dbReference type="OrthoDB" id="679784at2"/>
<evidence type="ECO:0000256" key="2">
    <source>
        <dbReference type="SAM" id="SignalP"/>
    </source>
</evidence>
<sequence>MKTQKIQTMMSKTKFVLLALFVAFSFSCSPEDGADGADGAPGIQGEQGPAGTNGTDGANGEDGEDGEDGNANVISSQWLSANWNESDTDTEKIMRITPEQIGLSNSALTNNSLIIIYLKQYGTSNIYTLPSSGRWNNAWYSFTFGNNQSTFTGIRIKLESTNGATLTEYQHAGFRGNSFRYVIIPATNKNQIDFTKMTYEDTMSHFGLEP</sequence>
<name>A0A1I5DK00_9FLAO</name>
<accession>A0A1I5DK00</accession>
<feature type="compositionally biased region" description="Acidic residues" evidence="1">
    <location>
        <begin position="59"/>
        <end position="68"/>
    </location>
</feature>
<dbReference type="STRING" id="649333.SAMN04487989_10882"/>
<feature type="region of interest" description="Disordered" evidence="1">
    <location>
        <begin position="33"/>
        <end position="71"/>
    </location>
</feature>